<evidence type="ECO:0000256" key="10">
    <source>
        <dbReference type="ARBA" id="ARBA00023319"/>
    </source>
</evidence>
<organism evidence="14 15">
    <name type="scientific">Bagarius yarrelli</name>
    <name type="common">Goonch</name>
    <name type="synonym">Bagrus yarrelli</name>
    <dbReference type="NCBI Taxonomy" id="175774"/>
    <lineage>
        <taxon>Eukaryota</taxon>
        <taxon>Metazoa</taxon>
        <taxon>Chordata</taxon>
        <taxon>Craniata</taxon>
        <taxon>Vertebrata</taxon>
        <taxon>Euteleostomi</taxon>
        <taxon>Actinopterygii</taxon>
        <taxon>Neopterygii</taxon>
        <taxon>Teleostei</taxon>
        <taxon>Ostariophysi</taxon>
        <taxon>Siluriformes</taxon>
        <taxon>Sisoridae</taxon>
        <taxon>Sisorinae</taxon>
        <taxon>Bagarius</taxon>
    </lineage>
</organism>
<dbReference type="SUPFAM" id="SSF48726">
    <property type="entry name" value="Immunoglobulin"/>
    <property type="match status" value="4"/>
</dbReference>
<feature type="region of interest" description="Disordered" evidence="11">
    <location>
        <begin position="756"/>
        <end position="805"/>
    </location>
</feature>
<evidence type="ECO:0000313" key="14">
    <source>
        <dbReference type="EMBL" id="TSK98513.1"/>
    </source>
</evidence>
<dbReference type="GO" id="GO:0031295">
    <property type="term" value="P:T cell costimulation"/>
    <property type="evidence" value="ECO:0007669"/>
    <property type="project" value="TreeGrafter"/>
</dbReference>
<dbReference type="GO" id="GO:0042102">
    <property type="term" value="P:positive regulation of T cell proliferation"/>
    <property type="evidence" value="ECO:0007669"/>
    <property type="project" value="TreeGrafter"/>
</dbReference>
<evidence type="ECO:0000256" key="7">
    <source>
        <dbReference type="ARBA" id="ARBA00023157"/>
    </source>
</evidence>
<keyword evidence="7" id="KW-1015">Disulfide bond</keyword>
<feature type="transmembrane region" description="Helical" evidence="12">
    <location>
        <begin position="339"/>
        <end position="361"/>
    </location>
</feature>
<dbReference type="InterPro" id="IPR003598">
    <property type="entry name" value="Ig_sub2"/>
</dbReference>
<evidence type="ECO:0000256" key="3">
    <source>
        <dbReference type="ARBA" id="ARBA00022692"/>
    </source>
</evidence>
<evidence type="ECO:0000259" key="13">
    <source>
        <dbReference type="PROSITE" id="PS50835"/>
    </source>
</evidence>
<dbReference type="SMART" id="SM00406">
    <property type="entry name" value="IGv"/>
    <property type="match status" value="3"/>
</dbReference>
<evidence type="ECO:0000256" key="1">
    <source>
        <dbReference type="ARBA" id="ARBA00004251"/>
    </source>
</evidence>
<dbReference type="OrthoDB" id="9983389at2759"/>
<keyword evidence="2" id="KW-1003">Cell membrane</keyword>
<evidence type="ECO:0000256" key="8">
    <source>
        <dbReference type="ARBA" id="ARBA00023170"/>
    </source>
</evidence>
<dbReference type="InterPro" id="IPR013106">
    <property type="entry name" value="Ig_V-set"/>
</dbReference>
<keyword evidence="5 12" id="KW-1133">Transmembrane helix</keyword>
<evidence type="ECO:0000256" key="12">
    <source>
        <dbReference type="SAM" id="Phobius"/>
    </source>
</evidence>
<evidence type="ECO:0000256" key="11">
    <source>
        <dbReference type="SAM" id="MobiDB-lite"/>
    </source>
</evidence>
<dbReference type="PROSITE" id="PS50835">
    <property type="entry name" value="IG_LIKE"/>
    <property type="match status" value="3"/>
</dbReference>
<keyword evidence="4" id="KW-0732">Signal</keyword>
<dbReference type="SMART" id="SM00408">
    <property type="entry name" value="IGc2"/>
    <property type="match status" value="3"/>
</dbReference>
<dbReference type="Proteomes" id="UP000319801">
    <property type="component" value="Unassembled WGS sequence"/>
</dbReference>
<dbReference type="GO" id="GO:0007166">
    <property type="term" value="P:cell surface receptor signaling pathway"/>
    <property type="evidence" value="ECO:0007669"/>
    <property type="project" value="TreeGrafter"/>
</dbReference>
<dbReference type="InterPro" id="IPR051713">
    <property type="entry name" value="T-cell_Activation_Regulation"/>
</dbReference>
<protein>
    <submittedName>
        <fullName evidence="14">HERV-H LTR-associating protein 2</fullName>
    </submittedName>
</protein>
<dbReference type="SMART" id="SM00409">
    <property type="entry name" value="IG"/>
    <property type="match status" value="3"/>
</dbReference>
<evidence type="ECO:0000256" key="6">
    <source>
        <dbReference type="ARBA" id="ARBA00023136"/>
    </source>
</evidence>
<comment type="subcellular location">
    <subcellularLocation>
        <location evidence="1">Cell membrane</location>
        <topology evidence="1">Single-pass type I membrane protein</topology>
    </subcellularLocation>
</comment>
<sequence>MNLALNPIRSDLCLCRCEGNDESIICVFFLLYIMSEVWQCDSRSCKNIWNCFCSFGESQVSEQTCVNAHVSCQYSKDCVLPCSFTPAGEEEIRWFRHDVLIYTHPHRAKSLQDERTSVPAAELSAGNASLLLQRCMLSDRGRYRCQVDEGEKNRRLLLVVLKVEAPIRVVNLEITRLSGYEEVKCSTYDVYPAPHVFWSTDPPTSDGQLKYTTRKMADMEGLYVMEIYNNVTSTSKLFSVSSWTEISSAEGQDIIIPCRSPWMLQNFTLTWTFTRANTSTVICTYNSGMQLISNTAGTPQRDSIPGVCGRATDLCDCSPPRAWNTWEYENLRMLSSSPWWIPVVVVVLIIIGVVAATAGILKLQKKFSQIKTSGTAKYSKEVKVLIFDLHSGSKVQSGETCSTPSVIRTSEIESDCRCKRKRQSGDIMKQSIRTFLWVWLIPLTTKAADGETPVMVSCVWSGVCVLPCTSTYHDVIHWYKDGKTNSVHTFYNEADQLELQEEQFKSRTSLFGDQISQGNISLLLRDIQTADEGTYKCYSASSTRDVYPEPKISWFRDGNLEKSFSVNQEGDKEHLFSVSSILSQTAQKNITYSCSISLGDETQRYTASLRQEKVVVLSGQDVSIRCPVSQAITSTENIMLMFGEISTILISSQTSQLPTETKWKGKKLQVAHNGTVTIPDLKNSEDTGTYRCVTTTEESRQEVLTEVQIKSADNQHVMVAVSVSVAVVIVIMAVVTAVCWTPQRRSKITSFCMRSKANPRTDSSRNNTSSSDDSKQQSEILLTERTSDGNVEETRHGPRDDGDPL</sequence>
<feature type="transmembrane region" description="Helical" evidence="12">
    <location>
        <begin position="717"/>
        <end position="738"/>
    </location>
</feature>
<evidence type="ECO:0000313" key="15">
    <source>
        <dbReference type="Proteomes" id="UP000319801"/>
    </source>
</evidence>
<feature type="compositionally biased region" description="Basic and acidic residues" evidence="11">
    <location>
        <begin position="792"/>
        <end position="805"/>
    </location>
</feature>
<proteinExistence type="predicted"/>
<feature type="compositionally biased region" description="Low complexity" evidence="11">
    <location>
        <begin position="760"/>
        <end position="771"/>
    </location>
</feature>
<dbReference type="PANTHER" id="PTHR25466">
    <property type="entry name" value="T-LYMPHOCYTE ACTIVATION ANTIGEN"/>
    <property type="match status" value="1"/>
</dbReference>
<feature type="domain" description="Ig-like" evidence="13">
    <location>
        <begin position="404"/>
        <end position="553"/>
    </location>
</feature>
<keyword evidence="9" id="KW-0325">Glycoprotein</keyword>
<comment type="caution">
    <text evidence="14">The sequence shown here is derived from an EMBL/GenBank/DDBJ whole genome shotgun (WGS) entry which is preliminary data.</text>
</comment>
<reference evidence="14 15" key="1">
    <citation type="journal article" date="2019" name="Genome Biol. Evol.">
        <title>Whole-Genome Sequencing of the Giant Devil Catfish, Bagarius yarrelli.</title>
        <authorList>
            <person name="Jiang W."/>
            <person name="Lv Y."/>
            <person name="Cheng L."/>
            <person name="Yang K."/>
            <person name="Chao B."/>
            <person name="Wang X."/>
            <person name="Li Y."/>
            <person name="Pan X."/>
            <person name="You X."/>
            <person name="Zhang Y."/>
            <person name="Yang J."/>
            <person name="Li J."/>
            <person name="Zhang X."/>
            <person name="Liu S."/>
            <person name="Sun C."/>
            <person name="Yang J."/>
            <person name="Shi Q."/>
        </authorList>
    </citation>
    <scope>NUCLEOTIDE SEQUENCE [LARGE SCALE GENOMIC DNA]</scope>
    <source>
        <strain evidence="14">JWS20170419001</strain>
        <tissue evidence="14">Muscle</tissue>
    </source>
</reference>
<keyword evidence="8" id="KW-0675">Receptor</keyword>
<accession>A0A556TWT4</accession>
<name>A0A556TWT4_BAGYA</name>
<evidence type="ECO:0000256" key="2">
    <source>
        <dbReference type="ARBA" id="ARBA00022475"/>
    </source>
</evidence>
<dbReference type="GO" id="GO:0042130">
    <property type="term" value="P:negative regulation of T cell proliferation"/>
    <property type="evidence" value="ECO:0007669"/>
    <property type="project" value="TreeGrafter"/>
</dbReference>
<dbReference type="FunFam" id="2.60.40.10:FF:000142">
    <property type="entry name" value="V-set domain-containing T-cell activation inhibitor 1"/>
    <property type="match status" value="1"/>
</dbReference>
<gene>
    <name evidence="14" type="ORF">Baya_5427</name>
</gene>
<feature type="domain" description="Ig-like" evidence="13">
    <location>
        <begin position="603"/>
        <end position="705"/>
    </location>
</feature>
<dbReference type="InterPro" id="IPR003599">
    <property type="entry name" value="Ig_sub"/>
</dbReference>
<evidence type="ECO:0000256" key="4">
    <source>
        <dbReference type="ARBA" id="ARBA00022729"/>
    </source>
</evidence>
<dbReference type="AlphaFoldDB" id="A0A556TWT4"/>
<dbReference type="Pfam" id="PF07686">
    <property type="entry name" value="V-set"/>
    <property type="match status" value="2"/>
</dbReference>
<dbReference type="InterPro" id="IPR007110">
    <property type="entry name" value="Ig-like_dom"/>
</dbReference>
<dbReference type="InterPro" id="IPR036179">
    <property type="entry name" value="Ig-like_dom_sf"/>
</dbReference>
<dbReference type="GO" id="GO:0009897">
    <property type="term" value="C:external side of plasma membrane"/>
    <property type="evidence" value="ECO:0007669"/>
    <property type="project" value="TreeGrafter"/>
</dbReference>
<dbReference type="InterPro" id="IPR013783">
    <property type="entry name" value="Ig-like_fold"/>
</dbReference>
<keyword evidence="10" id="KW-0393">Immunoglobulin domain</keyword>
<evidence type="ECO:0000256" key="5">
    <source>
        <dbReference type="ARBA" id="ARBA00022989"/>
    </source>
</evidence>
<dbReference type="Gene3D" id="2.60.40.10">
    <property type="entry name" value="Immunoglobulins"/>
    <property type="match status" value="4"/>
</dbReference>
<dbReference type="GO" id="GO:0071222">
    <property type="term" value="P:cellular response to lipopolysaccharide"/>
    <property type="evidence" value="ECO:0007669"/>
    <property type="project" value="TreeGrafter"/>
</dbReference>
<keyword evidence="3 12" id="KW-0812">Transmembrane</keyword>
<keyword evidence="15" id="KW-1185">Reference proteome</keyword>
<evidence type="ECO:0000256" key="9">
    <source>
        <dbReference type="ARBA" id="ARBA00023180"/>
    </source>
</evidence>
<dbReference type="EMBL" id="VCAZ01000024">
    <property type="protein sequence ID" value="TSK98513.1"/>
    <property type="molecule type" value="Genomic_DNA"/>
</dbReference>
<dbReference type="GO" id="GO:0006955">
    <property type="term" value="P:immune response"/>
    <property type="evidence" value="ECO:0007669"/>
    <property type="project" value="TreeGrafter"/>
</dbReference>
<dbReference type="PANTHER" id="PTHR25466:SF14">
    <property type="entry name" value="BUTYROPHILIN SUBFAMILY 2 MEMBER A2-LIKE-RELATED"/>
    <property type="match status" value="1"/>
</dbReference>
<feature type="domain" description="Ig-like" evidence="13">
    <location>
        <begin position="80"/>
        <end position="157"/>
    </location>
</feature>
<keyword evidence="6 12" id="KW-0472">Membrane</keyword>